<proteinExistence type="predicted"/>
<accession>A0A3B3Y8I3</accession>
<feature type="transmembrane region" description="Helical" evidence="1">
    <location>
        <begin position="55"/>
        <end position="75"/>
    </location>
</feature>
<evidence type="ECO:0000256" key="1">
    <source>
        <dbReference type="SAM" id="Phobius"/>
    </source>
</evidence>
<protein>
    <submittedName>
        <fullName evidence="2">Uncharacterized protein</fullName>
    </submittedName>
</protein>
<reference evidence="2" key="1">
    <citation type="submission" date="2025-08" db="UniProtKB">
        <authorList>
            <consortium name="Ensembl"/>
        </authorList>
    </citation>
    <scope>IDENTIFICATION</scope>
</reference>
<keyword evidence="1" id="KW-0812">Transmembrane</keyword>
<dbReference type="Gene3D" id="1.10.1450.10">
    <property type="entry name" value="Tetraspanin"/>
    <property type="match status" value="1"/>
</dbReference>
<dbReference type="GO" id="GO:0016020">
    <property type="term" value="C:membrane"/>
    <property type="evidence" value="ECO:0007669"/>
    <property type="project" value="InterPro"/>
</dbReference>
<evidence type="ECO:0000313" key="2">
    <source>
        <dbReference type="Ensembl" id="ENSPMEP00000023676.1"/>
    </source>
</evidence>
<reference evidence="2" key="2">
    <citation type="submission" date="2025-09" db="UniProtKB">
        <authorList>
            <consortium name="Ensembl"/>
        </authorList>
    </citation>
    <scope>IDENTIFICATION</scope>
</reference>
<dbReference type="Ensembl" id="ENSPMET00000009546.1">
    <property type="protein sequence ID" value="ENSPMEP00000023676.1"/>
    <property type="gene ID" value="ENSPMEG00000005438.1"/>
</dbReference>
<keyword evidence="3" id="KW-1185">Reference proteome</keyword>
<feature type="transmembrane region" description="Helical" evidence="1">
    <location>
        <begin position="81"/>
        <end position="100"/>
    </location>
</feature>
<name>A0A3B3Y8I3_9TELE</name>
<evidence type="ECO:0000313" key="3">
    <source>
        <dbReference type="Proteomes" id="UP000261480"/>
    </source>
</evidence>
<dbReference type="InterPro" id="IPR008952">
    <property type="entry name" value="Tetraspanin_EC2_sf"/>
</dbReference>
<sequence>MGKVNVWLKRSYVCTIGVIAVLNRMHHHACKKEIFHCSEYVMFHLQDDHALMGIYFFYGFSVITLLFAVIGGFGVWKEKKWALIVFAVGMILGCLFFIFLEISLPFAQKEVLPSNNIFFSLLSSQFRCCGITSHEDWENNIPESCQCDIDSSDDCVSVCLSQVLFVGNGFLYQR</sequence>
<organism evidence="2 3">
    <name type="scientific">Poecilia mexicana</name>
    <dbReference type="NCBI Taxonomy" id="48701"/>
    <lineage>
        <taxon>Eukaryota</taxon>
        <taxon>Metazoa</taxon>
        <taxon>Chordata</taxon>
        <taxon>Craniata</taxon>
        <taxon>Vertebrata</taxon>
        <taxon>Euteleostomi</taxon>
        <taxon>Actinopterygii</taxon>
        <taxon>Neopterygii</taxon>
        <taxon>Teleostei</taxon>
        <taxon>Neoteleostei</taxon>
        <taxon>Acanthomorphata</taxon>
        <taxon>Ovalentaria</taxon>
        <taxon>Atherinomorphae</taxon>
        <taxon>Cyprinodontiformes</taxon>
        <taxon>Poeciliidae</taxon>
        <taxon>Poeciliinae</taxon>
        <taxon>Poecilia</taxon>
    </lineage>
</organism>
<dbReference type="AlphaFoldDB" id="A0A3B3Y8I3"/>
<keyword evidence="1" id="KW-0472">Membrane</keyword>
<dbReference type="Proteomes" id="UP000261480">
    <property type="component" value="Unplaced"/>
</dbReference>
<keyword evidence="1" id="KW-1133">Transmembrane helix</keyword>